<evidence type="ECO:0000313" key="2">
    <source>
        <dbReference type="EMBL" id="CAB4943900.1"/>
    </source>
</evidence>
<dbReference type="SUPFAM" id="SSF55729">
    <property type="entry name" value="Acyl-CoA N-acyltransferases (Nat)"/>
    <property type="match status" value="1"/>
</dbReference>
<dbReference type="GO" id="GO:0016747">
    <property type="term" value="F:acyltransferase activity, transferring groups other than amino-acyl groups"/>
    <property type="evidence" value="ECO:0007669"/>
    <property type="project" value="InterPro"/>
</dbReference>
<dbReference type="EMBL" id="CAFBNE010000027">
    <property type="protein sequence ID" value="CAB4943900.1"/>
    <property type="molecule type" value="Genomic_DNA"/>
</dbReference>
<gene>
    <name evidence="2" type="ORF">UFOPK3772_01104</name>
</gene>
<feature type="domain" description="N-acetyltransferase" evidence="1">
    <location>
        <begin position="115"/>
        <end position="257"/>
    </location>
</feature>
<proteinExistence type="predicted"/>
<dbReference type="AlphaFoldDB" id="A0A6J7JK59"/>
<protein>
    <submittedName>
        <fullName evidence="2">Unannotated protein</fullName>
    </submittedName>
</protein>
<dbReference type="CDD" id="cd04301">
    <property type="entry name" value="NAT_SF"/>
    <property type="match status" value="1"/>
</dbReference>
<dbReference type="Pfam" id="PF00583">
    <property type="entry name" value="Acetyltransf_1"/>
    <property type="match status" value="1"/>
</dbReference>
<sequence length="257" mass="27690">MTTDQGEALRALQRARPLDPFLDWHVDAVGIEDLVTDGDHVAWTRLRRDRSERWATVLGDDAERAAALLRRLGGRAPLDGVTAHASAYATLPQEFRAPMTGHWSLWILEANRVTAAIRSWAAQASILEIDDPRIDALLRHSESAYVFTGASSIIRWAGVEKGDRLVAVAGQEVEASGAAHLVSVCSDPGHRGMGYARAVCSRLVVEAVSDGSPVVILEMYAANAAGRALYSAIGFTEAHRYQSGLLSPRTSVAVNAP</sequence>
<organism evidence="2">
    <name type="scientific">freshwater metagenome</name>
    <dbReference type="NCBI Taxonomy" id="449393"/>
    <lineage>
        <taxon>unclassified sequences</taxon>
        <taxon>metagenomes</taxon>
        <taxon>ecological metagenomes</taxon>
    </lineage>
</organism>
<dbReference type="InterPro" id="IPR016181">
    <property type="entry name" value="Acyl_CoA_acyltransferase"/>
</dbReference>
<dbReference type="InterPro" id="IPR000182">
    <property type="entry name" value="GNAT_dom"/>
</dbReference>
<evidence type="ECO:0000259" key="1">
    <source>
        <dbReference type="PROSITE" id="PS51186"/>
    </source>
</evidence>
<accession>A0A6J7JK59</accession>
<dbReference type="Gene3D" id="3.40.630.30">
    <property type="match status" value="1"/>
</dbReference>
<name>A0A6J7JK59_9ZZZZ</name>
<dbReference type="PROSITE" id="PS51186">
    <property type="entry name" value="GNAT"/>
    <property type="match status" value="1"/>
</dbReference>
<reference evidence="2" key="1">
    <citation type="submission" date="2020-05" db="EMBL/GenBank/DDBJ databases">
        <authorList>
            <person name="Chiriac C."/>
            <person name="Salcher M."/>
            <person name="Ghai R."/>
            <person name="Kavagutti S V."/>
        </authorList>
    </citation>
    <scope>NUCLEOTIDE SEQUENCE</scope>
</reference>